<reference evidence="1 2" key="1">
    <citation type="journal article" date="2015" name="Sci. Rep.">
        <title>The power of single molecule real-time sequencing technology in the de novo assembly of a eukaryotic genome.</title>
        <authorList>
            <person name="Sakai H."/>
            <person name="Naito K."/>
            <person name="Ogiso-Tanaka E."/>
            <person name="Takahashi Y."/>
            <person name="Iseki K."/>
            <person name="Muto C."/>
            <person name="Satou K."/>
            <person name="Teruya K."/>
            <person name="Shiroma A."/>
            <person name="Shimoji M."/>
            <person name="Hirano T."/>
            <person name="Itoh T."/>
            <person name="Kaga A."/>
            <person name="Tomooka N."/>
        </authorList>
    </citation>
    <scope>NUCLEOTIDE SEQUENCE [LARGE SCALE GENOMIC DNA]</scope>
    <source>
        <strain evidence="2">cv. Shumari</strain>
    </source>
</reference>
<dbReference type="AlphaFoldDB" id="A0A0S3RDG5"/>
<gene>
    <name evidence="1" type="primary">Vigan.02G146500</name>
    <name evidence="1" type="ORF">VIGAN_02146500</name>
</gene>
<organism evidence="1 2">
    <name type="scientific">Vigna angularis var. angularis</name>
    <dbReference type="NCBI Taxonomy" id="157739"/>
    <lineage>
        <taxon>Eukaryota</taxon>
        <taxon>Viridiplantae</taxon>
        <taxon>Streptophyta</taxon>
        <taxon>Embryophyta</taxon>
        <taxon>Tracheophyta</taxon>
        <taxon>Spermatophyta</taxon>
        <taxon>Magnoliopsida</taxon>
        <taxon>eudicotyledons</taxon>
        <taxon>Gunneridae</taxon>
        <taxon>Pentapetalae</taxon>
        <taxon>rosids</taxon>
        <taxon>fabids</taxon>
        <taxon>Fabales</taxon>
        <taxon>Fabaceae</taxon>
        <taxon>Papilionoideae</taxon>
        <taxon>50 kb inversion clade</taxon>
        <taxon>NPAAA clade</taxon>
        <taxon>indigoferoid/millettioid clade</taxon>
        <taxon>Phaseoleae</taxon>
        <taxon>Vigna</taxon>
    </lineage>
</organism>
<dbReference type="EMBL" id="AP015035">
    <property type="protein sequence ID" value="BAT78740.1"/>
    <property type="molecule type" value="Genomic_DNA"/>
</dbReference>
<accession>A0A0S3RDG5</accession>
<sequence length="91" mass="10217">GIIRMSNLPMLIITLANGSFLSRTRHQMLFRFTSLSFWWLHLGRIVKAMSPGLKGFKGLKENTCIAATTSMEGTCMAKMSLLLAVEILAWR</sequence>
<evidence type="ECO:0000313" key="2">
    <source>
        <dbReference type="Proteomes" id="UP000291084"/>
    </source>
</evidence>
<keyword evidence="2" id="KW-1185">Reference proteome</keyword>
<proteinExistence type="predicted"/>
<dbReference type="Proteomes" id="UP000291084">
    <property type="component" value="Chromosome 2"/>
</dbReference>
<feature type="non-terminal residue" evidence="1">
    <location>
        <position position="1"/>
    </location>
</feature>
<name>A0A0S3RDG5_PHAAN</name>
<evidence type="ECO:0000313" key="1">
    <source>
        <dbReference type="EMBL" id="BAT78740.1"/>
    </source>
</evidence>
<protein>
    <submittedName>
        <fullName evidence="1">Uncharacterized protein</fullName>
    </submittedName>
</protein>